<keyword evidence="1" id="KW-0812">Transmembrane</keyword>
<keyword evidence="1" id="KW-1133">Transmembrane helix</keyword>
<proteinExistence type="predicted"/>
<accession>A0A9N9HXZ4</accession>
<evidence type="ECO:0000313" key="3">
    <source>
        <dbReference type="Proteomes" id="UP000789342"/>
    </source>
</evidence>
<comment type="caution">
    <text evidence="2">The sequence shown here is derived from an EMBL/GenBank/DDBJ whole genome shotgun (WGS) entry which is preliminary data.</text>
</comment>
<reference evidence="2" key="1">
    <citation type="submission" date="2021-06" db="EMBL/GenBank/DDBJ databases">
        <authorList>
            <person name="Kallberg Y."/>
            <person name="Tangrot J."/>
            <person name="Rosling A."/>
        </authorList>
    </citation>
    <scope>NUCLEOTIDE SEQUENCE</scope>
    <source>
        <strain evidence="2">CL551</strain>
    </source>
</reference>
<keyword evidence="1" id="KW-0472">Membrane</keyword>
<evidence type="ECO:0000313" key="2">
    <source>
        <dbReference type="EMBL" id="CAG8711542.1"/>
    </source>
</evidence>
<sequence>MYQIYYYIVRSRDYVALCNLAKTIAFYLAYNPYFTPIKTMAFYLAYFYTLISIRKKTAIIKEKQQKLVLHLKL</sequence>
<organism evidence="2 3">
    <name type="scientific">Acaulospora morrowiae</name>
    <dbReference type="NCBI Taxonomy" id="94023"/>
    <lineage>
        <taxon>Eukaryota</taxon>
        <taxon>Fungi</taxon>
        <taxon>Fungi incertae sedis</taxon>
        <taxon>Mucoromycota</taxon>
        <taxon>Glomeromycotina</taxon>
        <taxon>Glomeromycetes</taxon>
        <taxon>Diversisporales</taxon>
        <taxon>Acaulosporaceae</taxon>
        <taxon>Acaulospora</taxon>
    </lineage>
</organism>
<protein>
    <submittedName>
        <fullName evidence="2">4464_t:CDS:1</fullName>
    </submittedName>
</protein>
<evidence type="ECO:0000256" key="1">
    <source>
        <dbReference type="SAM" id="Phobius"/>
    </source>
</evidence>
<dbReference type="EMBL" id="CAJVPV010019564">
    <property type="protein sequence ID" value="CAG8711542.1"/>
    <property type="molecule type" value="Genomic_DNA"/>
</dbReference>
<keyword evidence="3" id="KW-1185">Reference proteome</keyword>
<dbReference type="Proteomes" id="UP000789342">
    <property type="component" value="Unassembled WGS sequence"/>
</dbReference>
<dbReference type="AlphaFoldDB" id="A0A9N9HXZ4"/>
<name>A0A9N9HXZ4_9GLOM</name>
<gene>
    <name evidence="2" type="ORF">AMORRO_LOCUS12718</name>
</gene>
<feature type="transmembrane region" description="Helical" evidence="1">
    <location>
        <begin position="36"/>
        <end position="53"/>
    </location>
</feature>